<proteinExistence type="predicted"/>
<dbReference type="PROSITE" id="PS00198">
    <property type="entry name" value="4FE4S_FER_1"/>
    <property type="match status" value="1"/>
</dbReference>
<dbReference type="InterPro" id="IPR017900">
    <property type="entry name" value="4Fe4S_Fe_S_CS"/>
</dbReference>
<evidence type="ECO:0000256" key="1">
    <source>
        <dbReference type="ARBA" id="ARBA00022485"/>
    </source>
</evidence>
<dbReference type="GO" id="GO:0051539">
    <property type="term" value="F:4 iron, 4 sulfur cluster binding"/>
    <property type="evidence" value="ECO:0007669"/>
    <property type="project" value="UniProtKB-KW"/>
</dbReference>
<organism evidence="7 8">
    <name type="scientific">Clostridium taeniosporum</name>
    <dbReference type="NCBI Taxonomy" id="394958"/>
    <lineage>
        <taxon>Bacteria</taxon>
        <taxon>Bacillati</taxon>
        <taxon>Bacillota</taxon>
        <taxon>Clostridia</taxon>
        <taxon>Eubacteriales</taxon>
        <taxon>Clostridiaceae</taxon>
        <taxon>Clostridium</taxon>
    </lineage>
</organism>
<evidence type="ECO:0000256" key="3">
    <source>
        <dbReference type="ARBA" id="ARBA00022737"/>
    </source>
</evidence>
<evidence type="ECO:0000313" key="7">
    <source>
        <dbReference type="EMBL" id="AOR24766.1"/>
    </source>
</evidence>
<accession>A0A1D7XN63</accession>
<evidence type="ECO:0000256" key="5">
    <source>
        <dbReference type="ARBA" id="ARBA00023014"/>
    </source>
</evidence>
<gene>
    <name evidence="7" type="ORF">BGI42_13945</name>
</gene>
<dbReference type="PANTHER" id="PTHR42859">
    <property type="entry name" value="OXIDOREDUCTASE"/>
    <property type="match status" value="1"/>
</dbReference>
<dbReference type="InterPro" id="IPR017896">
    <property type="entry name" value="4Fe4S_Fe-S-bd"/>
</dbReference>
<dbReference type="OrthoDB" id="9810688at2"/>
<keyword evidence="5" id="KW-0411">Iron-sulfur</keyword>
<keyword evidence="1" id="KW-0004">4Fe-4S</keyword>
<dbReference type="EMBL" id="CP017253">
    <property type="protein sequence ID" value="AOR24766.1"/>
    <property type="molecule type" value="Genomic_DNA"/>
</dbReference>
<evidence type="ECO:0000259" key="6">
    <source>
        <dbReference type="PROSITE" id="PS51379"/>
    </source>
</evidence>
<dbReference type="KEGG" id="ctae:BGI42_13945"/>
<dbReference type="Pfam" id="PF12800">
    <property type="entry name" value="Fer4_4"/>
    <property type="match status" value="1"/>
</dbReference>
<dbReference type="STRING" id="394958.BGI42_13945"/>
<dbReference type="CDD" id="cd10554">
    <property type="entry name" value="HycB_like"/>
    <property type="match status" value="1"/>
</dbReference>
<keyword evidence="8" id="KW-1185">Reference proteome</keyword>
<keyword evidence="4" id="KW-0408">Iron</keyword>
<sequence>MKSSGNSFVISDNSKCVGCKACELACFAAHNKDNNVGLTVGTVKVPVIPRLHIVKVNKKTAPIQCRQCEDAPCGNVCPVGAIKKQDNIIFIDEKTCIGCKSCVLACPFGAIEVLPVYEGGKSLMQKGLKEKSNNEFKDKSKVTAYKCDLCIETGTPACVKACPKDALSLVNTSEEKQNKKISAALGLNSLVNKF</sequence>
<dbReference type="RefSeq" id="WP_069680889.1">
    <property type="nucleotide sequence ID" value="NZ_CP017253.2"/>
</dbReference>
<dbReference type="PANTHER" id="PTHR42859:SF17">
    <property type="entry name" value="ELECTRON TRANSPORT PROTEIN HYDN-RELATED"/>
    <property type="match status" value="1"/>
</dbReference>
<evidence type="ECO:0000313" key="8">
    <source>
        <dbReference type="Proteomes" id="UP000094652"/>
    </source>
</evidence>
<feature type="domain" description="4Fe-4S ferredoxin-type" evidence="6">
    <location>
        <begin position="87"/>
        <end position="116"/>
    </location>
</feature>
<reference evidence="8" key="1">
    <citation type="submission" date="2016-09" db="EMBL/GenBank/DDBJ databases">
        <title>Genomics of Clostridium taeniosporum, an organism which forms endospores with ribbon-like appendages.</title>
        <authorList>
            <person name="Walker J.R."/>
        </authorList>
    </citation>
    <scope>NUCLEOTIDE SEQUENCE [LARGE SCALE GENOMIC DNA]</scope>
    <source>
        <strain evidence="8">1/k</strain>
    </source>
</reference>
<feature type="domain" description="4Fe-4S ferredoxin-type" evidence="6">
    <location>
        <begin position="6"/>
        <end position="35"/>
    </location>
</feature>
<keyword evidence="3" id="KW-0677">Repeat</keyword>
<dbReference type="SUPFAM" id="SSF54862">
    <property type="entry name" value="4Fe-4S ferredoxins"/>
    <property type="match status" value="1"/>
</dbReference>
<dbReference type="AlphaFoldDB" id="A0A1D7XN63"/>
<name>A0A1D7XN63_9CLOT</name>
<feature type="domain" description="4Fe-4S ferredoxin-type" evidence="6">
    <location>
        <begin position="140"/>
        <end position="172"/>
    </location>
</feature>
<keyword evidence="2" id="KW-0479">Metal-binding</keyword>
<dbReference type="GO" id="GO:0046872">
    <property type="term" value="F:metal ion binding"/>
    <property type="evidence" value="ECO:0007669"/>
    <property type="project" value="UniProtKB-KW"/>
</dbReference>
<evidence type="ECO:0000256" key="4">
    <source>
        <dbReference type="ARBA" id="ARBA00023004"/>
    </source>
</evidence>
<protein>
    <submittedName>
        <fullName evidence="7">Oxidoreductase</fullName>
    </submittedName>
</protein>
<dbReference type="Gene3D" id="3.30.70.20">
    <property type="match status" value="2"/>
</dbReference>
<dbReference type="InterPro" id="IPR050294">
    <property type="entry name" value="RnfB_subfamily"/>
</dbReference>
<evidence type="ECO:0000256" key="2">
    <source>
        <dbReference type="ARBA" id="ARBA00022723"/>
    </source>
</evidence>
<dbReference type="Pfam" id="PF13237">
    <property type="entry name" value="Fer4_10"/>
    <property type="match status" value="1"/>
</dbReference>
<dbReference type="PROSITE" id="PS51379">
    <property type="entry name" value="4FE4S_FER_2"/>
    <property type="match status" value="3"/>
</dbReference>
<dbReference type="Proteomes" id="UP000094652">
    <property type="component" value="Chromosome"/>
</dbReference>